<accession>A0A6V8N9V0</accession>
<gene>
    <name evidence="2" type="ORF">GMLC_29270</name>
</gene>
<reference evidence="3" key="1">
    <citation type="submission" date="2020-06" db="EMBL/GenBank/DDBJ databases">
        <title>Draft genomic sequecing of Geomonas sp. Red745.</title>
        <authorList>
            <person name="Itoh H."/>
            <person name="Xu Z.X."/>
            <person name="Ushijima N."/>
            <person name="Masuda Y."/>
            <person name="Shiratori Y."/>
            <person name="Senoo K."/>
        </authorList>
    </citation>
    <scope>NUCLEOTIDE SEQUENCE [LARGE SCALE GENOMIC DNA]</scope>
    <source>
        <strain evidence="3">Red745</strain>
    </source>
</reference>
<dbReference type="InterPro" id="IPR003607">
    <property type="entry name" value="HD/PDEase_dom"/>
</dbReference>
<feature type="domain" description="HD-GYP" evidence="1">
    <location>
        <begin position="190"/>
        <end position="380"/>
    </location>
</feature>
<evidence type="ECO:0000313" key="3">
    <source>
        <dbReference type="Proteomes" id="UP000587586"/>
    </source>
</evidence>
<evidence type="ECO:0000313" key="2">
    <source>
        <dbReference type="EMBL" id="GFO69348.1"/>
    </source>
</evidence>
<dbReference type="Proteomes" id="UP000587586">
    <property type="component" value="Unassembled WGS sequence"/>
</dbReference>
<dbReference type="InterPro" id="IPR037522">
    <property type="entry name" value="HD_GYP_dom"/>
</dbReference>
<keyword evidence="2" id="KW-0378">Hydrolase</keyword>
<dbReference type="PANTHER" id="PTHR43155:SF2">
    <property type="entry name" value="CYCLIC DI-GMP PHOSPHODIESTERASE PA4108"/>
    <property type="match status" value="1"/>
</dbReference>
<keyword evidence="3" id="KW-1185">Reference proteome</keyword>
<dbReference type="SMART" id="SM00471">
    <property type="entry name" value="HDc"/>
    <property type="match status" value="1"/>
</dbReference>
<dbReference type="PROSITE" id="PS51832">
    <property type="entry name" value="HD_GYP"/>
    <property type="match status" value="1"/>
</dbReference>
<protein>
    <submittedName>
        <fullName evidence="2">HD family phosphohydrolase</fullName>
    </submittedName>
</protein>
<dbReference type="SUPFAM" id="SSF109604">
    <property type="entry name" value="HD-domain/PDEase-like"/>
    <property type="match status" value="1"/>
</dbReference>
<dbReference type="GO" id="GO:0016787">
    <property type="term" value="F:hydrolase activity"/>
    <property type="evidence" value="ECO:0007669"/>
    <property type="project" value="UniProtKB-KW"/>
</dbReference>
<dbReference type="RefSeq" id="WP_183361938.1">
    <property type="nucleotide sequence ID" value="NZ_BLXZ01000006.1"/>
</dbReference>
<dbReference type="CDD" id="cd00077">
    <property type="entry name" value="HDc"/>
    <property type="match status" value="1"/>
</dbReference>
<comment type="caution">
    <text evidence="2">The sequence shown here is derived from an EMBL/GenBank/DDBJ whole genome shotgun (WGS) entry which is preliminary data.</text>
</comment>
<dbReference type="AlphaFoldDB" id="A0A6V8N9V0"/>
<dbReference type="Pfam" id="PF13487">
    <property type="entry name" value="HD_5"/>
    <property type="match status" value="1"/>
</dbReference>
<organism evidence="2 3">
    <name type="scientific">Geomonas limicola</name>
    <dbReference type="NCBI Taxonomy" id="2740186"/>
    <lineage>
        <taxon>Bacteria</taxon>
        <taxon>Pseudomonadati</taxon>
        <taxon>Thermodesulfobacteriota</taxon>
        <taxon>Desulfuromonadia</taxon>
        <taxon>Geobacterales</taxon>
        <taxon>Geobacteraceae</taxon>
        <taxon>Geomonas</taxon>
    </lineage>
</organism>
<dbReference type="PANTHER" id="PTHR43155">
    <property type="entry name" value="CYCLIC DI-GMP PHOSPHODIESTERASE PA4108-RELATED"/>
    <property type="match status" value="1"/>
</dbReference>
<dbReference type="EMBL" id="BLXZ01000006">
    <property type="protein sequence ID" value="GFO69348.1"/>
    <property type="molecule type" value="Genomic_DNA"/>
</dbReference>
<sequence length="380" mass="42271">MTVTACNPQQIIRLLLAASANVSLYGPQHPQVVRLLAQLCSQLESVLESAEELSFMMVDNELVINHQPQDACLFLSRIVELFKARGIEHLGISRGITPPEVEELVQALSTRPGTDGQLASSEHVRFGRLELRLDENEADGCGEVAGSPEALLPKLSEQELEQFNEIYRAVKRHQKLRLGGVVEMVNNLVDVLRQESLPLLVLATLRESDEYTFTHSTNVCILNLAQAAALGIKGQQLKDIGIAAMLHDIGKLFIPEEIITKPGALTDAEFKLMQEHPVRGARYLMEQTGAPRIAAIAAYEHHAKFDLTGYPSFTPGWRLNLGSHLTMISDFFDATRTRRSYREPLPLDQIMNLMGSLAGSHLHPDLTRNFFQLLQPLTRS</sequence>
<evidence type="ECO:0000259" key="1">
    <source>
        <dbReference type="PROSITE" id="PS51832"/>
    </source>
</evidence>
<proteinExistence type="predicted"/>
<name>A0A6V8N9V0_9BACT</name>
<dbReference type="Gene3D" id="1.10.3210.10">
    <property type="entry name" value="Hypothetical protein af1432"/>
    <property type="match status" value="1"/>
</dbReference>